<proteinExistence type="predicted"/>
<dbReference type="EMBL" id="GL378326">
    <property type="protein sequence ID" value="EFJ51832.1"/>
    <property type="molecule type" value="Genomic_DNA"/>
</dbReference>
<evidence type="ECO:0000313" key="2">
    <source>
        <dbReference type="EMBL" id="EFJ51832.1"/>
    </source>
</evidence>
<dbReference type="Proteomes" id="UP000001058">
    <property type="component" value="Unassembled WGS sequence"/>
</dbReference>
<feature type="region of interest" description="Disordered" evidence="1">
    <location>
        <begin position="120"/>
        <end position="224"/>
    </location>
</feature>
<accession>D8TL93</accession>
<feature type="compositionally biased region" description="Gly residues" evidence="1">
    <location>
        <begin position="120"/>
        <end position="137"/>
    </location>
</feature>
<evidence type="ECO:0000313" key="3">
    <source>
        <dbReference type="Proteomes" id="UP000001058"/>
    </source>
</evidence>
<dbReference type="STRING" id="3068.D8TL93"/>
<feature type="region of interest" description="Disordered" evidence="1">
    <location>
        <begin position="61"/>
        <end position="84"/>
    </location>
</feature>
<dbReference type="InParanoid" id="D8TL93"/>
<sequence length="343" mass="36755">MPYIRFGCYRYAARTETVRDPVSKLTFLASRRSHATKGAAQDARTRAFYYDYDGVGQPGRDLLSRQGIGEQQGGVGSRDNGERRQASWLRYGETSSAEVATINGNDYGYSSRQERSAAYGRGGGYVPRGGGAGGRGYMRGSRGGERRPSGPTDGYDQGEQQQPGEGPLAPNLQGGQRHERRDGFKGSGGPRRAGDGRGRSSFANEAAENITGTKAGDARHTFRGPREALSPDALAARQANNDAIRAVAGWRGVAALLESRGSSLDAENIATMLLKVAREGRPSAPMDAAEFETLVASLYGWVSALCPVLRPKQLATCLYAIARLELFNAELIASLAARSQQVN</sequence>
<dbReference type="OrthoDB" id="541854at2759"/>
<evidence type="ECO:0000256" key="1">
    <source>
        <dbReference type="SAM" id="MobiDB-lite"/>
    </source>
</evidence>
<dbReference type="KEGG" id="vcn:VOLCADRAFT_103325"/>
<gene>
    <name evidence="2" type="ORF">VOLCADRAFT_103325</name>
</gene>
<organism evidence="3">
    <name type="scientific">Volvox carteri f. nagariensis</name>
    <dbReference type="NCBI Taxonomy" id="3068"/>
    <lineage>
        <taxon>Eukaryota</taxon>
        <taxon>Viridiplantae</taxon>
        <taxon>Chlorophyta</taxon>
        <taxon>core chlorophytes</taxon>
        <taxon>Chlorophyceae</taxon>
        <taxon>CS clade</taxon>
        <taxon>Chlamydomonadales</taxon>
        <taxon>Volvocaceae</taxon>
        <taxon>Volvox</taxon>
    </lineage>
</organism>
<dbReference type="RefSeq" id="XP_002947242.1">
    <property type="nucleotide sequence ID" value="XM_002947196.1"/>
</dbReference>
<dbReference type="GeneID" id="9620205"/>
<dbReference type="AlphaFoldDB" id="D8TL93"/>
<keyword evidence="3" id="KW-1185">Reference proteome</keyword>
<name>D8TL93_VOLCA</name>
<feature type="compositionally biased region" description="Low complexity" evidence="1">
    <location>
        <begin position="157"/>
        <end position="167"/>
    </location>
</feature>
<reference evidence="2 3" key="1">
    <citation type="journal article" date="2010" name="Science">
        <title>Genomic analysis of organismal complexity in the multicellular green alga Volvox carteri.</title>
        <authorList>
            <person name="Prochnik S.E."/>
            <person name="Umen J."/>
            <person name="Nedelcu A.M."/>
            <person name="Hallmann A."/>
            <person name="Miller S.M."/>
            <person name="Nishii I."/>
            <person name="Ferris P."/>
            <person name="Kuo A."/>
            <person name="Mitros T."/>
            <person name="Fritz-Laylin L.K."/>
            <person name="Hellsten U."/>
            <person name="Chapman J."/>
            <person name="Simakov O."/>
            <person name="Rensing S.A."/>
            <person name="Terry A."/>
            <person name="Pangilinan J."/>
            <person name="Kapitonov V."/>
            <person name="Jurka J."/>
            <person name="Salamov A."/>
            <person name="Shapiro H."/>
            <person name="Schmutz J."/>
            <person name="Grimwood J."/>
            <person name="Lindquist E."/>
            <person name="Lucas S."/>
            <person name="Grigoriev I.V."/>
            <person name="Schmitt R."/>
            <person name="Kirk D."/>
            <person name="Rokhsar D.S."/>
        </authorList>
    </citation>
    <scope>NUCLEOTIDE SEQUENCE [LARGE SCALE GENOMIC DNA]</scope>
    <source>
        <strain evidence="3">f. Nagariensis / Eve</strain>
    </source>
</reference>
<protein>
    <submittedName>
        <fullName evidence="2">Uncharacterized protein</fullName>
    </submittedName>
</protein>